<dbReference type="Proteomes" id="UP000509510">
    <property type="component" value="Chromosome I"/>
</dbReference>
<accession>A0A7H8QJJ1</accession>
<dbReference type="InterPro" id="IPR036291">
    <property type="entry name" value="NAD(P)-bd_dom_sf"/>
</dbReference>
<protein>
    <recommendedName>
        <fullName evidence="3">Ketoreductase (KR) domain-containing protein</fullName>
    </recommendedName>
</protein>
<keyword evidence="2" id="KW-1185">Reference proteome</keyword>
<evidence type="ECO:0000313" key="2">
    <source>
        <dbReference type="Proteomes" id="UP000509510"/>
    </source>
</evidence>
<evidence type="ECO:0008006" key="3">
    <source>
        <dbReference type="Google" id="ProtNLM"/>
    </source>
</evidence>
<evidence type="ECO:0000313" key="1">
    <source>
        <dbReference type="EMBL" id="QKX53812.1"/>
    </source>
</evidence>
<dbReference type="GeneID" id="55988405"/>
<dbReference type="AlphaFoldDB" id="A0A7H8QJJ1"/>
<dbReference type="Gene3D" id="3.40.50.720">
    <property type="entry name" value="NAD(P)-binding Rossmann-like Domain"/>
    <property type="match status" value="1"/>
</dbReference>
<dbReference type="EMBL" id="CP055898">
    <property type="protein sequence ID" value="QKX53812.1"/>
    <property type="molecule type" value="Genomic_DNA"/>
</dbReference>
<dbReference type="SUPFAM" id="SSF51735">
    <property type="entry name" value="NAD(P)-binding Rossmann-fold domains"/>
    <property type="match status" value="1"/>
</dbReference>
<proteinExistence type="predicted"/>
<gene>
    <name evidence="1" type="ORF">TRUGW13939_00892</name>
</gene>
<name>A0A7H8QJJ1_TALRU</name>
<sequence length="107" mass="11440">MSGFGFTTKGHDVITAFENQVVGKTFAITGPSEGGIGSQIAIDLARASLSRLILFGRSVGRAQSVIDAINSSSQTPVKISFVEVMLDSLASVQKLHEKSFRTRKLNL</sequence>
<dbReference type="OrthoDB" id="191139at2759"/>
<dbReference type="KEGG" id="trg:TRUGW13939_00892"/>
<reference evidence="2" key="1">
    <citation type="submission" date="2020-06" db="EMBL/GenBank/DDBJ databases">
        <title>A chromosome-scale genome assembly of Talaromyces rugulosus W13939.</title>
        <authorList>
            <person name="Wang B."/>
            <person name="Guo L."/>
            <person name="Ye K."/>
            <person name="Wang L."/>
        </authorList>
    </citation>
    <scope>NUCLEOTIDE SEQUENCE [LARGE SCALE GENOMIC DNA]</scope>
    <source>
        <strain evidence="2">W13939</strain>
    </source>
</reference>
<organism evidence="1 2">
    <name type="scientific">Talaromyces rugulosus</name>
    <name type="common">Penicillium rugulosum</name>
    <dbReference type="NCBI Taxonomy" id="121627"/>
    <lineage>
        <taxon>Eukaryota</taxon>
        <taxon>Fungi</taxon>
        <taxon>Dikarya</taxon>
        <taxon>Ascomycota</taxon>
        <taxon>Pezizomycotina</taxon>
        <taxon>Eurotiomycetes</taxon>
        <taxon>Eurotiomycetidae</taxon>
        <taxon>Eurotiales</taxon>
        <taxon>Trichocomaceae</taxon>
        <taxon>Talaromyces</taxon>
        <taxon>Talaromyces sect. Islandici</taxon>
    </lineage>
</organism>
<dbReference type="RefSeq" id="XP_035339991.1">
    <property type="nucleotide sequence ID" value="XM_035484098.1"/>
</dbReference>